<reference evidence="2" key="1">
    <citation type="journal article" date="2019" name="bioRxiv">
        <title>The Genome of the Zebra Mussel, Dreissena polymorpha: A Resource for Invasive Species Research.</title>
        <authorList>
            <person name="McCartney M.A."/>
            <person name="Auch B."/>
            <person name="Kono T."/>
            <person name="Mallez S."/>
            <person name="Zhang Y."/>
            <person name="Obille A."/>
            <person name="Becker A."/>
            <person name="Abrahante J.E."/>
            <person name="Garbe J."/>
            <person name="Badalamenti J.P."/>
            <person name="Herman A."/>
            <person name="Mangelson H."/>
            <person name="Liachko I."/>
            <person name="Sullivan S."/>
            <person name="Sone E.D."/>
            <person name="Koren S."/>
            <person name="Silverstein K.A.T."/>
            <person name="Beckman K.B."/>
            <person name="Gohl D.M."/>
        </authorList>
    </citation>
    <scope>NUCLEOTIDE SEQUENCE</scope>
    <source>
        <strain evidence="2">Duluth1</strain>
        <tissue evidence="2">Whole animal</tissue>
    </source>
</reference>
<reference evidence="2" key="2">
    <citation type="submission" date="2020-11" db="EMBL/GenBank/DDBJ databases">
        <authorList>
            <person name="McCartney M.A."/>
            <person name="Auch B."/>
            <person name="Kono T."/>
            <person name="Mallez S."/>
            <person name="Becker A."/>
            <person name="Gohl D.M."/>
            <person name="Silverstein K.A.T."/>
            <person name="Koren S."/>
            <person name="Bechman K.B."/>
            <person name="Herman A."/>
            <person name="Abrahante J.E."/>
            <person name="Garbe J."/>
        </authorList>
    </citation>
    <scope>NUCLEOTIDE SEQUENCE</scope>
    <source>
        <strain evidence="2">Duluth1</strain>
        <tissue evidence="2">Whole animal</tissue>
    </source>
</reference>
<organism evidence="2 4">
    <name type="scientific">Dreissena polymorpha</name>
    <name type="common">Zebra mussel</name>
    <name type="synonym">Mytilus polymorpha</name>
    <dbReference type="NCBI Taxonomy" id="45954"/>
    <lineage>
        <taxon>Eukaryota</taxon>
        <taxon>Metazoa</taxon>
        <taxon>Spiralia</taxon>
        <taxon>Lophotrochozoa</taxon>
        <taxon>Mollusca</taxon>
        <taxon>Bivalvia</taxon>
        <taxon>Autobranchia</taxon>
        <taxon>Heteroconchia</taxon>
        <taxon>Euheterodonta</taxon>
        <taxon>Imparidentia</taxon>
        <taxon>Neoheterodontei</taxon>
        <taxon>Myida</taxon>
        <taxon>Dreissenoidea</taxon>
        <taxon>Dreissenidae</taxon>
        <taxon>Dreissena</taxon>
    </lineage>
</organism>
<dbReference type="Proteomes" id="UP000828390">
    <property type="component" value="Unassembled WGS sequence"/>
</dbReference>
<comment type="caution">
    <text evidence="2">The sequence shown here is derived from an EMBL/GenBank/DDBJ whole genome shotgun (WGS) entry which is preliminary data.</text>
</comment>
<name>A0A9D4R9Y2_DREPO</name>
<dbReference type="EMBL" id="JAIWYP010000002">
    <property type="protein sequence ID" value="KAH3860566.1"/>
    <property type="molecule type" value="Genomic_DNA"/>
</dbReference>
<feature type="region of interest" description="Disordered" evidence="1">
    <location>
        <begin position="1"/>
        <end position="23"/>
    </location>
</feature>
<keyword evidence="4" id="KW-1185">Reference proteome</keyword>
<evidence type="ECO:0000313" key="3">
    <source>
        <dbReference type="EMBL" id="KAH3866304.1"/>
    </source>
</evidence>
<evidence type="ECO:0000313" key="2">
    <source>
        <dbReference type="EMBL" id="KAH3860566.1"/>
    </source>
</evidence>
<dbReference type="EMBL" id="JAIWYP010000002">
    <property type="protein sequence ID" value="KAH3866304.1"/>
    <property type="molecule type" value="Genomic_DNA"/>
</dbReference>
<accession>A0A9D4R9Y2</accession>
<sequence length="119" mass="12582">MYRSNTGTLPAFIGAPPGQHRRQAGRCRTSAGVCMGLGRGTVSSRLFPMPSLLSPVPLRSLPVVAGDSRFVPEVLNVLILCRWSPGCSRSSPVHPGRPRRGPRFIPLDPGSLTGAPPAS</sequence>
<gene>
    <name evidence="2" type="ORF">DPMN_023469</name>
    <name evidence="3" type="ORF">DPMN_029364</name>
</gene>
<evidence type="ECO:0000256" key="1">
    <source>
        <dbReference type="SAM" id="MobiDB-lite"/>
    </source>
</evidence>
<proteinExistence type="predicted"/>
<feature type="region of interest" description="Disordered" evidence="1">
    <location>
        <begin position="86"/>
        <end position="119"/>
    </location>
</feature>
<dbReference type="AlphaFoldDB" id="A0A9D4R9Y2"/>
<protein>
    <submittedName>
        <fullName evidence="2">Uncharacterized protein</fullName>
    </submittedName>
</protein>
<evidence type="ECO:0000313" key="4">
    <source>
        <dbReference type="Proteomes" id="UP000828390"/>
    </source>
</evidence>